<dbReference type="RefSeq" id="WP_096798689.1">
    <property type="nucleotide sequence ID" value="NZ_CP023564.1"/>
</dbReference>
<dbReference type="OrthoDB" id="9788300at2"/>
<dbReference type="CDD" id="cd04301">
    <property type="entry name" value="NAT_SF"/>
    <property type="match status" value="1"/>
</dbReference>
<dbReference type="Gene3D" id="3.40.630.30">
    <property type="match status" value="1"/>
</dbReference>
<evidence type="ECO:0000259" key="3">
    <source>
        <dbReference type="PROSITE" id="PS51186"/>
    </source>
</evidence>
<evidence type="ECO:0000313" key="4">
    <source>
        <dbReference type="EMBL" id="ATG54217.1"/>
    </source>
</evidence>
<reference evidence="4 5" key="1">
    <citation type="journal article" date="2014" name="Int. J. Syst. Evol. Microbiol.">
        <title>Brachybacterium ginsengisoli sp. nov., isolated from soil of a ginseng field.</title>
        <authorList>
            <person name="Hoang V.A."/>
            <person name="Kim Y.J."/>
            <person name="Nguyen N.L."/>
            <person name="Yang D.C."/>
        </authorList>
    </citation>
    <scope>NUCLEOTIDE SEQUENCE [LARGE SCALE GENOMIC DNA]</scope>
    <source>
        <strain evidence="4 5">DCY80</strain>
    </source>
</reference>
<dbReference type="InterPro" id="IPR000182">
    <property type="entry name" value="GNAT_dom"/>
</dbReference>
<dbReference type="PANTHER" id="PTHR43420">
    <property type="entry name" value="ACETYLTRANSFERASE"/>
    <property type="match status" value="1"/>
</dbReference>
<dbReference type="PROSITE" id="PS51186">
    <property type="entry name" value="GNAT"/>
    <property type="match status" value="1"/>
</dbReference>
<evidence type="ECO:0000313" key="5">
    <source>
        <dbReference type="Proteomes" id="UP000217889"/>
    </source>
</evidence>
<dbReference type="GO" id="GO:0016747">
    <property type="term" value="F:acyltransferase activity, transferring groups other than amino-acyl groups"/>
    <property type="evidence" value="ECO:0007669"/>
    <property type="project" value="InterPro"/>
</dbReference>
<evidence type="ECO:0000256" key="1">
    <source>
        <dbReference type="ARBA" id="ARBA00022679"/>
    </source>
</evidence>
<evidence type="ECO:0000256" key="2">
    <source>
        <dbReference type="ARBA" id="ARBA00023315"/>
    </source>
</evidence>
<protein>
    <submittedName>
        <fullName evidence="4">GNAT family N-acetyltransferase</fullName>
    </submittedName>
</protein>
<dbReference type="Proteomes" id="UP000217889">
    <property type="component" value="Chromosome"/>
</dbReference>
<dbReference type="KEGG" id="bgg:CFK41_05070"/>
<dbReference type="Pfam" id="PF00583">
    <property type="entry name" value="Acetyltransf_1"/>
    <property type="match status" value="1"/>
</dbReference>
<dbReference type="EMBL" id="CP023564">
    <property type="protein sequence ID" value="ATG54217.1"/>
    <property type="molecule type" value="Genomic_DNA"/>
</dbReference>
<dbReference type="PANTHER" id="PTHR43420:SF44">
    <property type="entry name" value="ACETYLTRANSFERASE YPEA"/>
    <property type="match status" value="1"/>
</dbReference>
<sequence>MHEVIISRGIGDSERSRVAELYWEAFARKLRPGFRDDQTGVQAVKAGLQSENVLVARRQGALLGVCGFYGAKSGAVDLKWSSLRRALTISAAARASTVLAVLSRSTCSDALVLDGICVDRAARGLGIGTALLNAASSYARSIDVRRVRLSVVDSNPRARALYERQGFRPVGGGALGFLSVVYGFDGYTTMELKVV</sequence>
<dbReference type="InterPro" id="IPR016181">
    <property type="entry name" value="Acyl_CoA_acyltransferase"/>
</dbReference>
<organism evidence="4 5">
    <name type="scientific">Brachybacterium ginsengisoli</name>
    <dbReference type="NCBI Taxonomy" id="1331682"/>
    <lineage>
        <taxon>Bacteria</taxon>
        <taxon>Bacillati</taxon>
        <taxon>Actinomycetota</taxon>
        <taxon>Actinomycetes</taxon>
        <taxon>Micrococcales</taxon>
        <taxon>Dermabacteraceae</taxon>
        <taxon>Brachybacterium</taxon>
    </lineage>
</organism>
<proteinExistence type="predicted"/>
<feature type="domain" description="N-acetyltransferase" evidence="3">
    <location>
        <begin position="5"/>
        <end position="195"/>
    </location>
</feature>
<dbReference type="SUPFAM" id="SSF55729">
    <property type="entry name" value="Acyl-CoA N-acyltransferases (Nat)"/>
    <property type="match status" value="1"/>
</dbReference>
<keyword evidence="2" id="KW-0012">Acyltransferase</keyword>
<dbReference type="AlphaFoldDB" id="A0A291GVK2"/>
<gene>
    <name evidence="4" type="ORF">CFK41_05070</name>
</gene>
<name>A0A291GVK2_9MICO</name>
<keyword evidence="1 4" id="KW-0808">Transferase</keyword>
<keyword evidence="5" id="KW-1185">Reference proteome</keyword>
<accession>A0A291GVK2</accession>
<dbReference type="InterPro" id="IPR050680">
    <property type="entry name" value="YpeA/RimI_acetyltransf"/>
</dbReference>